<dbReference type="Pfam" id="PF01520">
    <property type="entry name" value="Amidase_3"/>
    <property type="match status" value="1"/>
</dbReference>
<dbReference type="AlphaFoldDB" id="E6SHR3"/>
<dbReference type="HOGENOM" id="CLU_420871_0_0_9"/>
<dbReference type="Gene3D" id="2.30.30.40">
    <property type="entry name" value="SH3 Domains"/>
    <property type="match status" value="1"/>
</dbReference>
<dbReference type="EMBL" id="CP002344">
    <property type="protein sequence ID" value="ADU50760.1"/>
    <property type="molecule type" value="Genomic_DNA"/>
</dbReference>
<feature type="region of interest" description="Disordered" evidence="4">
    <location>
        <begin position="370"/>
        <end position="482"/>
    </location>
</feature>
<dbReference type="InterPro" id="IPR002508">
    <property type="entry name" value="MurNAc-LAA_cat"/>
</dbReference>
<dbReference type="InterPro" id="IPR003646">
    <property type="entry name" value="SH3-like_bac-type"/>
</dbReference>
<dbReference type="SMART" id="SM00287">
    <property type="entry name" value="SH3b"/>
    <property type="match status" value="1"/>
</dbReference>
<feature type="compositionally biased region" description="Gly residues" evidence="4">
    <location>
        <begin position="430"/>
        <end position="441"/>
    </location>
</feature>
<dbReference type="InterPro" id="IPR001119">
    <property type="entry name" value="SLH_dom"/>
</dbReference>
<protein>
    <submittedName>
        <fullName evidence="8">Cell wall hydrolase/autolysin</fullName>
    </submittedName>
</protein>
<feature type="domain" description="SH3b" evidence="7">
    <location>
        <begin position="104"/>
        <end position="167"/>
    </location>
</feature>
<keyword evidence="5" id="KW-0812">Transmembrane</keyword>
<sequence length="651" mass="67835">MGPEPKPRRQDEPAEGRPSAGLAGGIWRRPAGGEPAGPQRAQGTPARRQQWQGPAVWWLLLGRCLRPVRRFPRRRLLAVLTVVAALVAGAGAGFQAAEAAGVVPVRAIVTGSLLNVRSGPGTGFAVVDRVPEGTVVDLRAKQGGWFQVKTPRGITGWVAGEYLTAVLDGVRIVVDPGHGGIDGGAYANTLVEREVNLAIALPLRDILVARGAQVRMTREAREPNLPLWNRDNPYDPGTRTGMANSWPADMLISVHNNSSRNTSTRGLMAIWGNAPQSQALAQAIHDRVLYWTATRQGFDHVSAGQGVYRDTAIRGTTLAITNRSLVPATIVEVAFVSNPQDAALLKNPAFLQAVAKGIADGAGAFLLNRLPDGPIQPAPEAPPAGGGDNGSGTTPPPGDGGSTPPDGGTTPGSGDGSSPPPGDGTPAPENGGGTPGNGNPGGQTPEAPGPGQSPPAAPDEPQQPGPPGPPAPVPPFPDVTGTLAPEVHRARQLGLVDGSADGRFYPQRAVTRAEFAKMVVRAVEVARGSSLPQPAPASFRDVKADMALYEFIAKAAAQGYVLGYPDQTFRPDEPITREQAAAILQRVAGLRSGRATFPDVPDDNQFAPAVAAVAEAKLMRGHTNGYFGFGEPLQRAEAASVAVRLHDFLKK</sequence>
<feature type="transmembrane region" description="Helical" evidence="5">
    <location>
        <begin position="76"/>
        <end position="97"/>
    </location>
</feature>
<reference evidence="8 9" key="1">
    <citation type="journal article" date="2010" name="Stand. Genomic Sci.">
        <title>Complete genome sequence of Thermaerobacter marianensis type strain (7p75a).</title>
        <authorList>
            <person name="Han C."/>
            <person name="Gu W."/>
            <person name="Zhang X."/>
            <person name="Lapidus A."/>
            <person name="Nolan M."/>
            <person name="Copeland A."/>
            <person name="Lucas S."/>
            <person name="Del Rio T.G."/>
            <person name="Tice H."/>
            <person name="Cheng J.F."/>
            <person name="Tapia R."/>
            <person name="Goodwin L."/>
            <person name="Pitluck S."/>
            <person name="Pagani I."/>
            <person name="Ivanova N."/>
            <person name="Mavromatis K."/>
            <person name="Mikhailova N."/>
            <person name="Pati A."/>
            <person name="Chen A."/>
            <person name="Palaniappan K."/>
            <person name="Land M."/>
            <person name="Hauser L."/>
            <person name="Chang Y.J."/>
            <person name="Jeffries C.D."/>
            <person name="Schneider S."/>
            <person name="Rohde M."/>
            <person name="Goker M."/>
            <person name="Pukall R."/>
            <person name="Woyke T."/>
            <person name="Bristow J."/>
            <person name="Eisen J.A."/>
            <person name="Markowitz V."/>
            <person name="Hugenholtz P."/>
            <person name="Kyrpides N.C."/>
            <person name="Klenk H.P."/>
            <person name="Detter J.C."/>
        </authorList>
    </citation>
    <scope>NUCLEOTIDE SEQUENCE [LARGE SCALE GENOMIC DNA]</scope>
    <source>
        <strain evidence="9">ATCC 700841 / DSM 12885 / JCM 10246 / 7p75a</strain>
    </source>
</reference>
<organism evidence="8 9">
    <name type="scientific">Thermaerobacter marianensis (strain ATCC 700841 / DSM 12885 / JCM 10246 / 7p75a)</name>
    <dbReference type="NCBI Taxonomy" id="644966"/>
    <lineage>
        <taxon>Bacteria</taxon>
        <taxon>Bacillati</taxon>
        <taxon>Bacillota</taxon>
        <taxon>Clostridia</taxon>
        <taxon>Eubacteriales</taxon>
        <taxon>Clostridiales Family XVII. Incertae Sedis</taxon>
        <taxon>Thermaerobacter</taxon>
    </lineage>
</organism>
<dbReference type="SUPFAM" id="SSF53187">
    <property type="entry name" value="Zn-dependent exopeptidases"/>
    <property type="match status" value="1"/>
</dbReference>
<dbReference type="PANTHER" id="PTHR30404">
    <property type="entry name" value="N-ACETYLMURAMOYL-L-ALANINE AMIDASE"/>
    <property type="match status" value="1"/>
</dbReference>
<evidence type="ECO:0000313" key="9">
    <source>
        <dbReference type="Proteomes" id="UP000008915"/>
    </source>
</evidence>
<dbReference type="STRING" id="644966.Tmar_0639"/>
<dbReference type="Pfam" id="PF08239">
    <property type="entry name" value="SH3_3"/>
    <property type="match status" value="1"/>
</dbReference>
<dbReference type="Proteomes" id="UP000008915">
    <property type="component" value="Chromosome"/>
</dbReference>
<dbReference type="InterPro" id="IPR050695">
    <property type="entry name" value="N-acetylmuramoyl_amidase_3"/>
</dbReference>
<gene>
    <name evidence="8" type="ordered locus">Tmar_0639</name>
</gene>
<feature type="compositionally biased region" description="Pro residues" evidence="4">
    <location>
        <begin position="447"/>
        <end position="477"/>
    </location>
</feature>
<dbReference type="PROSITE" id="PS51272">
    <property type="entry name" value="SLH"/>
    <property type="match status" value="2"/>
</dbReference>
<dbReference type="PROSITE" id="PS51781">
    <property type="entry name" value="SH3B"/>
    <property type="match status" value="1"/>
</dbReference>
<dbReference type="PANTHER" id="PTHR30404:SF0">
    <property type="entry name" value="N-ACETYLMURAMOYL-L-ALANINE AMIDASE AMIC"/>
    <property type="match status" value="1"/>
</dbReference>
<keyword evidence="2 8" id="KW-0378">Hydrolase</keyword>
<dbReference type="Gene3D" id="3.40.630.40">
    <property type="entry name" value="Zn-dependent exopeptidases"/>
    <property type="match status" value="1"/>
</dbReference>
<evidence type="ECO:0000256" key="4">
    <source>
        <dbReference type="SAM" id="MobiDB-lite"/>
    </source>
</evidence>
<keyword evidence="3" id="KW-0961">Cell wall biogenesis/degradation</keyword>
<dbReference type="KEGG" id="tmr:Tmar_0639"/>
<reference evidence="9" key="2">
    <citation type="journal article" date="2010" name="Stand. Genomic Sci.">
        <title>Complete genome sequence of Thermaerobacter marianensis type strain (7p75aT).</title>
        <authorList>
            <person name="Han C."/>
            <person name="Gu W."/>
            <person name="Zhang X."/>
            <person name="Lapidus A."/>
            <person name="Nolan M."/>
            <person name="Copeland A."/>
            <person name="Lucas S."/>
            <person name="Glavina Del Rio T."/>
            <person name="Tice H."/>
            <person name="Cheng J."/>
            <person name="Tapia R."/>
            <person name="Goodwin L."/>
            <person name="Pitluck S."/>
            <person name="Pagani I."/>
            <person name="Ivanova N."/>
            <person name="Mavromatis K."/>
            <person name="Mikhailova N."/>
            <person name="Pati A."/>
            <person name="Chen A."/>
            <person name="Palaniappan K."/>
            <person name="Land M."/>
            <person name="Hauser L."/>
            <person name="Chang Y."/>
            <person name="Jeffries C."/>
            <person name="Schneider S."/>
            <person name="Rohde M."/>
            <person name="Goker M."/>
            <person name="Pukall R."/>
            <person name="Woyke T."/>
            <person name="Bristow J."/>
            <person name="Eisen J."/>
            <person name="Markowitz V."/>
            <person name="Hugenholtz P."/>
            <person name="Kyrpides N."/>
            <person name="Klenk H."/>
            <person name="Detter J."/>
        </authorList>
    </citation>
    <scope>NUCLEOTIDE SEQUENCE [LARGE SCALE GENOMIC DNA]</scope>
    <source>
        <strain evidence="9">ATCC 700841 / DSM 12885 / JCM 10246 / 7p75a</strain>
    </source>
</reference>
<evidence type="ECO:0000256" key="5">
    <source>
        <dbReference type="SAM" id="Phobius"/>
    </source>
</evidence>
<dbReference type="SMART" id="SM00646">
    <property type="entry name" value="Ami_3"/>
    <property type="match status" value="1"/>
</dbReference>
<proteinExistence type="predicted"/>
<evidence type="ECO:0000313" key="8">
    <source>
        <dbReference type="EMBL" id="ADU50760.1"/>
    </source>
</evidence>
<dbReference type="OrthoDB" id="9772024at2"/>
<dbReference type="CDD" id="cd02696">
    <property type="entry name" value="MurNAc-LAA"/>
    <property type="match status" value="1"/>
</dbReference>
<evidence type="ECO:0000256" key="2">
    <source>
        <dbReference type="ARBA" id="ARBA00022801"/>
    </source>
</evidence>
<name>E6SHR3_THEM7</name>
<keyword evidence="1" id="KW-0677">Repeat</keyword>
<dbReference type="GO" id="GO:0009253">
    <property type="term" value="P:peptidoglycan catabolic process"/>
    <property type="evidence" value="ECO:0007669"/>
    <property type="project" value="InterPro"/>
</dbReference>
<dbReference type="GO" id="GO:0030288">
    <property type="term" value="C:outer membrane-bounded periplasmic space"/>
    <property type="evidence" value="ECO:0007669"/>
    <property type="project" value="TreeGrafter"/>
</dbReference>
<dbReference type="Pfam" id="PF00395">
    <property type="entry name" value="SLH"/>
    <property type="match status" value="3"/>
</dbReference>
<evidence type="ECO:0000259" key="6">
    <source>
        <dbReference type="PROSITE" id="PS51272"/>
    </source>
</evidence>
<dbReference type="eggNOG" id="COG0860">
    <property type="taxonomic scope" value="Bacteria"/>
</dbReference>
<keyword evidence="9" id="KW-1185">Reference proteome</keyword>
<feature type="compositionally biased region" description="Basic and acidic residues" evidence="4">
    <location>
        <begin position="1"/>
        <end position="15"/>
    </location>
</feature>
<feature type="region of interest" description="Disordered" evidence="4">
    <location>
        <begin position="1"/>
        <end position="48"/>
    </location>
</feature>
<accession>E6SHR3</accession>
<keyword evidence="5" id="KW-1133">Transmembrane helix</keyword>
<evidence type="ECO:0000259" key="7">
    <source>
        <dbReference type="PROSITE" id="PS51781"/>
    </source>
</evidence>
<dbReference type="GO" id="GO:0008745">
    <property type="term" value="F:N-acetylmuramoyl-L-alanine amidase activity"/>
    <property type="evidence" value="ECO:0007669"/>
    <property type="project" value="InterPro"/>
</dbReference>
<evidence type="ECO:0000256" key="3">
    <source>
        <dbReference type="ARBA" id="ARBA00023316"/>
    </source>
</evidence>
<evidence type="ECO:0000256" key="1">
    <source>
        <dbReference type="ARBA" id="ARBA00022737"/>
    </source>
</evidence>
<feature type="domain" description="SLH" evidence="6">
    <location>
        <begin position="470"/>
        <end position="533"/>
    </location>
</feature>
<keyword evidence="5" id="KW-0472">Membrane</keyword>
<dbReference type="GO" id="GO:0071555">
    <property type="term" value="P:cell wall organization"/>
    <property type="evidence" value="ECO:0007669"/>
    <property type="project" value="UniProtKB-KW"/>
</dbReference>
<feature type="domain" description="SLH" evidence="6">
    <location>
        <begin position="535"/>
        <end position="598"/>
    </location>
</feature>